<feature type="compositionally biased region" description="Basic and acidic residues" evidence="1">
    <location>
        <begin position="37"/>
        <end position="47"/>
    </location>
</feature>
<dbReference type="OMA" id="RYQERCH"/>
<evidence type="ECO:0000256" key="1">
    <source>
        <dbReference type="SAM" id="MobiDB-lite"/>
    </source>
</evidence>
<dbReference type="EnsemblPlants" id="OPUNC12G01400.1">
    <property type="protein sequence ID" value="OPUNC12G01400.1"/>
    <property type="gene ID" value="OPUNC12G01400"/>
</dbReference>
<accession>A0A0E0MJ31</accession>
<keyword evidence="3" id="KW-1185">Reference proteome</keyword>
<dbReference type="Proteomes" id="UP000026962">
    <property type="component" value="Chromosome 12"/>
</dbReference>
<protein>
    <submittedName>
        <fullName evidence="2">Uncharacterized protein</fullName>
    </submittedName>
</protein>
<evidence type="ECO:0000313" key="3">
    <source>
        <dbReference type="Proteomes" id="UP000026962"/>
    </source>
</evidence>
<reference evidence="2" key="1">
    <citation type="submission" date="2015-04" db="UniProtKB">
        <authorList>
            <consortium name="EnsemblPlants"/>
        </authorList>
    </citation>
    <scope>IDENTIFICATION</scope>
</reference>
<feature type="region of interest" description="Disordered" evidence="1">
    <location>
        <begin position="107"/>
        <end position="175"/>
    </location>
</feature>
<proteinExistence type="predicted"/>
<feature type="compositionally biased region" description="Pro residues" evidence="1">
    <location>
        <begin position="124"/>
        <end position="134"/>
    </location>
</feature>
<name>A0A0E0MJ31_ORYPU</name>
<dbReference type="Gramene" id="OPUNC12G01400.1">
    <property type="protein sequence ID" value="OPUNC12G01400.1"/>
    <property type="gene ID" value="OPUNC12G01400"/>
</dbReference>
<evidence type="ECO:0000313" key="2">
    <source>
        <dbReference type="EnsemblPlants" id="OPUNC12G01400.1"/>
    </source>
</evidence>
<sequence length="175" mass="19436">MEPSTKITPVKCGQSLPGLQQHHKGDTPKTMPSRRSRYQERCHHPSKKDVVFTERELAKKGERHSCYDPFVAHQLSNHHIGIASVWPPPNHAPVPLRQPTFELAAKPCRQLAATHRSSPENWLRPPPSRHPPASSPCSAKGEPPPELPPLTSSHLNPTETPHKEGEELKKGEGAD</sequence>
<dbReference type="AlphaFoldDB" id="A0A0E0MJ31"/>
<feature type="compositionally biased region" description="Basic and acidic residues" evidence="1">
    <location>
        <begin position="160"/>
        <end position="175"/>
    </location>
</feature>
<feature type="region of interest" description="Disordered" evidence="1">
    <location>
        <begin position="1"/>
        <end position="47"/>
    </location>
</feature>
<organism evidence="2">
    <name type="scientific">Oryza punctata</name>
    <name type="common">Red rice</name>
    <dbReference type="NCBI Taxonomy" id="4537"/>
    <lineage>
        <taxon>Eukaryota</taxon>
        <taxon>Viridiplantae</taxon>
        <taxon>Streptophyta</taxon>
        <taxon>Embryophyta</taxon>
        <taxon>Tracheophyta</taxon>
        <taxon>Spermatophyta</taxon>
        <taxon>Magnoliopsida</taxon>
        <taxon>Liliopsida</taxon>
        <taxon>Poales</taxon>
        <taxon>Poaceae</taxon>
        <taxon>BOP clade</taxon>
        <taxon>Oryzoideae</taxon>
        <taxon>Oryzeae</taxon>
        <taxon>Oryzinae</taxon>
        <taxon>Oryza</taxon>
    </lineage>
</organism>
<dbReference type="HOGENOM" id="CLU_1534968_0_0_1"/>
<reference evidence="2" key="2">
    <citation type="submission" date="2018-05" db="EMBL/GenBank/DDBJ databases">
        <title>OpunRS2 (Oryza punctata Reference Sequence Version 2).</title>
        <authorList>
            <person name="Zhang J."/>
            <person name="Kudrna D."/>
            <person name="Lee S."/>
            <person name="Talag J."/>
            <person name="Welchert J."/>
            <person name="Wing R.A."/>
        </authorList>
    </citation>
    <scope>NUCLEOTIDE SEQUENCE [LARGE SCALE GENOMIC DNA]</scope>
</reference>